<organism evidence="1 2">
    <name type="scientific">Paenibacillus riograndensis SBR5</name>
    <dbReference type="NCBI Taxonomy" id="1073571"/>
    <lineage>
        <taxon>Bacteria</taxon>
        <taxon>Bacillati</taxon>
        <taxon>Bacillota</taxon>
        <taxon>Bacilli</taxon>
        <taxon>Bacillales</taxon>
        <taxon>Paenibacillaceae</taxon>
        <taxon>Paenibacillus</taxon>
        <taxon>Paenibacillus sonchi group</taxon>
    </lineage>
</organism>
<evidence type="ECO:0000313" key="1">
    <source>
        <dbReference type="EMBL" id="CQR52433.1"/>
    </source>
</evidence>
<proteinExistence type="predicted"/>
<accession>A0A0E4H7M5</accession>
<dbReference type="EMBL" id="LN831776">
    <property type="protein sequence ID" value="CQR52433.1"/>
    <property type="molecule type" value="Genomic_DNA"/>
</dbReference>
<reference evidence="2" key="1">
    <citation type="submission" date="2015-03" db="EMBL/GenBank/DDBJ databases">
        <authorList>
            <person name="Wibberg D."/>
        </authorList>
    </citation>
    <scope>NUCLEOTIDE SEQUENCE [LARGE SCALE GENOMIC DNA]</scope>
</reference>
<dbReference type="KEGG" id="pri:PRIO_0825"/>
<dbReference type="AlphaFoldDB" id="A0A0E4H7M5"/>
<evidence type="ECO:0000313" key="2">
    <source>
        <dbReference type="Proteomes" id="UP000033163"/>
    </source>
</evidence>
<protein>
    <submittedName>
        <fullName evidence="1">Uncharacterized protein</fullName>
    </submittedName>
</protein>
<dbReference type="Proteomes" id="UP000033163">
    <property type="component" value="Chromosome I"/>
</dbReference>
<dbReference type="PATRIC" id="fig|1073571.4.peg.861"/>
<dbReference type="RefSeq" id="WP_046501180.1">
    <property type="nucleotide sequence ID" value="NZ_LN831776.1"/>
</dbReference>
<dbReference type="HOGENOM" id="CLU_267951_0_0_9"/>
<sequence length="1228" mass="142817">MNLKEVSDWMKNYNFKELLLWIQAAAVHPNNQLYQLRFEYLVACLLSVRQTDFLQKPLEYKDFKKFLDNFFRKTNIEYSSAEDFTPFSQLELIPYFYNGTKYYFFYGSLERPREFIEKFDWMYLKTDIDSTLQDHLAEVFEASLGFQTNILNQIVSNPESSVITKSYYIPSVEYLNYIGQYFQTNVHDFKSMSIGEFESNITIIDKANAATLFKKILIKTADDEAFYVLPQLHTEVLFTIADNLLYSESNQKINLIDATNALALQLRYACEGFFNRHYVLDNIVDISNTNLLKQNEVVVRVADNQLVYFHLLRVRNNSVFSMDTAISIVNNRIQQINFNDLMGLKHYFYDEPQLVPPEALEITSVIVFEHTGINCPPFGVPPTNISYFSFLDLKRLFEQLDSGEEFIRYVKESKFIGAVSRVVTIDALDKFAYFLENGKKFFESGKIAGVISFPTHGWHDYYMNYLSKKYKDNVFEITEQLHPYYYDMVLKQGESVYEICNKRTLNGGILLTPSDTVILLKYPLHLFQISNAEAVKIGEKLLKPMLSEYFVKLHSSYVLLFQEYDLQLHEVINVHLCPVEEILEGGKLSFLSEHLDEIYDEHPFVITTRWNSKKHEKFVFFIYDTSKLHHIFTSEENHAERLFIFELTRSFLHFYCNHFSKEQIKKIAQNFVDANVPISKRRYGMGTSQPRNPRLSEYHGFEKYNQTDISVVNRNVATYLLSIGIEQGRYEGDEARKLNSEIFRFLQNTLEQEIGKFNFDLLQYAYTQLEFIEGHRETINLQRAIDSLTDTDFDVVEKNVVEKRDLSRHSVAVKHIIASILKTGLKNGTGNAITKFQWKQLLAVAIILNETTMLYELDEQNLIPYSITVTDMFEVTDNVGSYVFDSEGFQYEESRVGIKASRKRLQENNNKITDVELNSGKSRIPAELDSLFKSNYGFTFYEMVNILASLGMIDLDRNINFPINTVTIEKLISEVSLILPEFDRGSIEKVIDFLSLSFSSYLKSEELIASQLMRRKERLNLCPLIQIGEQTVLYGNQMCLTASSLWVNSVLEGDYPYSTDCPENIINEVKKIHKRQDDELEIEIENIAIEVVGDKCVIARLDNFKRISKTLPKNPPCGEVDLIVIIEKNKNILVADAKNINKRIRPYDVSLELKRFFNGDKSYANKLRKKQVFVEKHIDLFLEYSGISDRSGWSTTAAFIVNHVYSSAFFDPEITFILVDEFEEYLQQ</sequence>
<name>A0A0E4H7M5_9BACL</name>
<gene>
    <name evidence="1" type="ORF">PRIO_0825</name>
</gene>